<keyword evidence="1" id="KW-0472">Membrane</keyword>
<keyword evidence="1" id="KW-0812">Transmembrane</keyword>
<dbReference type="PANTHER" id="PTHR14969:SF13">
    <property type="entry name" value="AT30094P"/>
    <property type="match status" value="1"/>
</dbReference>
<feature type="transmembrane region" description="Helical" evidence="1">
    <location>
        <begin position="77"/>
        <end position="95"/>
    </location>
</feature>
<feature type="domain" description="Phosphatidic acid phosphatase type 2/haloperoxidase" evidence="2">
    <location>
        <begin position="103"/>
        <end position="213"/>
    </location>
</feature>
<feature type="transmembrane region" description="Helical" evidence="1">
    <location>
        <begin position="20"/>
        <end position="44"/>
    </location>
</feature>
<evidence type="ECO:0000313" key="3">
    <source>
        <dbReference type="EMBL" id="OKH48644.1"/>
    </source>
</evidence>
<dbReference type="Gene3D" id="1.20.144.10">
    <property type="entry name" value="Phosphatidic acid phosphatase type 2/haloperoxidase"/>
    <property type="match status" value="2"/>
</dbReference>
<dbReference type="AlphaFoldDB" id="A0A1U7J6L6"/>
<feature type="transmembrane region" description="Helical" evidence="1">
    <location>
        <begin position="101"/>
        <end position="120"/>
    </location>
</feature>
<feature type="transmembrane region" description="Helical" evidence="1">
    <location>
        <begin position="171"/>
        <end position="190"/>
    </location>
</feature>
<dbReference type="PANTHER" id="PTHR14969">
    <property type="entry name" value="SPHINGOSINE-1-PHOSPHATE PHOSPHOHYDROLASE"/>
    <property type="match status" value="1"/>
</dbReference>
<keyword evidence="4" id="KW-1185">Reference proteome</keyword>
<dbReference type="EMBL" id="MRCG01000005">
    <property type="protein sequence ID" value="OKH48644.1"/>
    <property type="molecule type" value="Genomic_DNA"/>
</dbReference>
<organism evidence="3 4">
    <name type="scientific">Phormidium tenue NIES-30</name>
    <dbReference type="NCBI Taxonomy" id="549789"/>
    <lineage>
        <taxon>Bacteria</taxon>
        <taxon>Bacillati</taxon>
        <taxon>Cyanobacteriota</taxon>
        <taxon>Cyanophyceae</taxon>
        <taxon>Oscillatoriophycideae</taxon>
        <taxon>Oscillatoriales</taxon>
        <taxon>Oscillatoriaceae</taxon>
        <taxon>Phormidium</taxon>
    </lineage>
</organism>
<dbReference type="OrthoDB" id="9789113at2"/>
<comment type="caution">
    <text evidence="3">The sequence shown here is derived from an EMBL/GenBank/DDBJ whole genome shotgun (WGS) entry which is preliminary data.</text>
</comment>
<dbReference type="Proteomes" id="UP000185557">
    <property type="component" value="Unassembled WGS sequence"/>
</dbReference>
<name>A0A1U7J6L6_9CYAN</name>
<feature type="transmembrane region" description="Helical" evidence="1">
    <location>
        <begin position="202"/>
        <end position="221"/>
    </location>
</feature>
<dbReference type="InterPro" id="IPR036938">
    <property type="entry name" value="PAP2/HPO_sf"/>
</dbReference>
<protein>
    <recommendedName>
        <fullName evidence="2">Phosphatidic acid phosphatase type 2/haloperoxidase domain-containing protein</fullName>
    </recommendedName>
</protein>
<dbReference type="RefSeq" id="WP_073608055.1">
    <property type="nucleotide sequence ID" value="NZ_MRCG01000005.1"/>
</dbReference>
<sequence>MAEVSPRLDWLFQSLIAFMPYLLLGLFSGAFILTVGAFLARILFVDRLRSVEEFCLLTLKAQANPILDRGMTAVTQLAQGEITIPVLIVVGGILIYRDRAIAALVLAIGLSGSWLLNGVFKSFFRRERPDLWSSSKRPMDYSYPSGHAMSAISFYGLLAAVLTSLSIPLEITATLALLLTLGVGFSRVYLGVHWPTDVLSGWVAGGIWLGVCVLGLVHIGGL</sequence>
<reference evidence="3 4" key="1">
    <citation type="submission" date="2016-11" db="EMBL/GenBank/DDBJ databases">
        <title>Draft Genome Sequences of Nine Cyanobacterial Strains from Diverse Habitats.</title>
        <authorList>
            <person name="Zhu T."/>
            <person name="Hou S."/>
            <person name="Lu X."/>
            <person name="Hess W.R."/>
        </authorList>
    </citation>
    <scope>NUCLEOTIDE SEQUENCE [LARGE SCALE GENOMIC DNA]</scope>
    <source>
        <strain evidence="3 4">NIES-30</strain>
    </source>
</reference>
<dbReference type="SUPFAM" id="SSF48317">
    <property type="entry name" value="Acid phosphatase/Vanadium-dependent haloperoxidase"/>
    <property type="match status" value="1"/>
</dbReference>
<dbReference type="STRING" id="549789.NIES30_08830"/>
<dbReference type="InterPro" id="IPR000326">
    <property type="entry name" value="PAP2/HPO"/>
</dbReference>
<gene>
    <name evidence="3" type="ORF">NIES30_08830</name>
</gene>
<accession>A0A1U7J6L6</accession>
<dbReference type="SMART" id="SM00014">
    <property type="entry name" value="acidPPc"/>
    <property type="match status" value="1"/>
</dbReference>
<dbReference type="CDD" id="cd03392">
    <property type="entry name" value="PAP2_like_2"/>
    <property type="match status" value="1"/>
</dbReference>
<proteinExistence type="predicted"/>
<evidence type="ECO:0000256" key="1">
    <source>
        <dbReference type="SAM" id="Phobius"/>
    </source>
</evidence>
<feature type="transmembrane region" description="Helical" evidence="1">
    <location>
        <begin position="141"/>
        <end position="165"/>
    </location>
</feature>
<evidence type="ECO:0000313" key="4">
    <source>
        <dbReference type="Proteomes" id="UP000185557"/>
    </source>
</evidence>
<evidence type="ECO:0000259" key="2">
    <source>
        <dbReference type="SMART" id="SM00014"/>
    </source>
</evidence>
<keyword evidence="1" id="KW-1133">Transmembrane helix</keyword>
<dbReference type="Pfam" id="PF01569">
    <property type="entry name" value="PAP2"/>
    <property type="match status" value="1"/>
</dbReference>